<protein>
    <submittedName>
        <fullName evidence="2">Uncharacterized protein</fullName>
    </submittedName>
</protein>
<accession>A0A0A9GRF9</accession>
<dbReference type="AlphaFoldDB" id="A0A0A9GRF9"/>
<organism evidence="2">
    <name type="scientific">Arundo donax</name>
    <name type="common">Giant reed</name>
    <name type="synonym">Donax arundinaceus</name>
    <dbReference type="NCBI Taxonomy" id="35708"/>
    <lineage>
        <taxon>Eukaryota</taxon>
        <taxon>Viridiplantae</taxon>
        <taxon>Streptophyta</taxon>
        <taxon>Embryophyta</taxon>
        <taxon>Tracheophyta</taxon>
        <taxon>Spermatophyta</taxon>
        <taxon>Magnoliopsida</taxon>
        <taxon>Liliopsida</taxon>
        <taxon>Poales</taxon>
        <taxon>Poaceae</taxon>
        <taxon>PACMAD clade</taxon>
        <taxon>Arundinoideae</taxon>
        <taxon>Arundineae</taxon>
        <taxon>Arundo</taxon>
    </lineage>
</organism>
<proteinExistence type="predicted"/>
<name>A0A0A9GRF9_ARUDO</name>
<dbReference type="EMBL" id="GBRH01170156">
    <property type="protein sequence ID" value="JAE27740.1"/>
    <property type="molecule type" value="Transcribed_RNA"/>
</dbReference>
<feature type="transmembrane region" description="Helical" evidence="1">
    <location>
        <begin position="20"/>
        <end position="40"/>
    </location>
</feature>
<keyword evidence="1" id="KW-0812">Transmembrane</keyword>
<reference evidence="2" key="1">
    <citation type="submission" date="2014-09" db="EMBL/GenBank/DDBJ databases">
        <authorList>
            <person name="Magalhaes I.L.F."/>
            <person name="Oliveira U."/>
            <person name="Santos F.R."/>
            <person name="Vidigal T.H.D.A."/>
            <person name="Brescovit A.D."/>
            <person name="Santos A.J."/>
        </authorList>
    </citation>
    <scope>NUCLEOTIDE SEQUENCE</scope>
    <source>
        <tissue evidence="2">Shoot tissue taken approximately 20 cm above the soil surface</tissue>
    </source>
</reference>
<sequence>MSELLICVVMSASTVAPAHFILSLANVLLIVVVGGSHILICEV</sequence>
<evidence type="ECO:0000256" key="1">
    <source>
        <dbReference type="SAM" id="Phobius"/>
    </source>
</evidence>
<evidence type="ECO:0000313" key="2">
    <source>
        <dbReference type="EMBL" id="JAE27740.1"/>
    </source>
</evidence>
<reference evidence="2" key="2">
    <citation type="journal article" date="2015" name="Data Brief">
        <title>Shoot transcriptome of the giant reed, Arundo donax.</title>
        <authorList>
            <person name="Barrero R.A."/>
            <person name="Guerrero F.D."/>
            <person name="Moolhuijzen P."/>
            <person name="Goolsby J.A."/>
            <person name="Tidwell J."/>
            <person name="Bellgard S.E."/>
            <person name="Bellgard M.I."/>
        </authorList>
    </citation>
    <scope>NUCLEOTIDE SEQUENCE</scope>
    <source>
        <tissue evidence="2">Shoot tissue taken approximately 20 cm above the soil surface</tissue>
    </source>
</reference>
<keyword evidence="1" id="KW-1133">Transmembrane helix</keyword>
<keyword evidence="1" id="KW-0472">Membrane</keyword>